<keyword evidence="5 11" id="KW-0378">Hydrolase</keyword>
<evidence type="ECO:0000256" key="7">
    <source>
        <dbReference type="ARBA" id="ARBA00023015"/>
    </source>
</evidence>
<evidence type="ECO:0000256" key="1">
    <source>
        <dbReference type="ARBA" id="ARBA00004123"/>
    </source>
</evidence>
<evidence type="ECO:0000313" key="11">
    <source>
        <dbReference type="EMBL" id="KAJ2851733.1"/>
    </source>
</evidence>
<protein>
    <recommendedName>
        <fullName evidence="3">histone deacetylase</fullName>
        <ecNumber evidence="3">3.5.1.98</ecNumber>
    </recommendedName>
</protein>
<keyword evidence="12" id="KW-1185">Reference proteome</keyword>
<comment type="subcellular location">
    <subcellularLocation>
        <location evidence="1">Nucleus</location>
    </subcellularLocation>
</comment>
<dbReference type="InterPro" id="IPR037138">
    <property type="entry name" value="His_deacetylse_dom_sf"/>
</dbReference>
<dbReference type="SUPFAM" id="SSF52768">
    <property type="entry name" value="Arginase/deacetylase"/>
    <property type="match status" value="1"/>
</dbReference>
<keyword evidence="7" id="KW-0805">Transcription regulation</keyword>
<feature type="domain" description="Histone deacetylase" evidence="10">
    <location>
        <begin position="38"/>
        <end position="333"/>
    </location>
</feature>
<keyword evidence="8" id="KW-0804">Transcription</keyword>
<accession>A0A9W8ICN6</accession>
<dbReference type="InterPro" id="IPR023696">
    <property type="entry name" value="Ureohydrolase_dom_sf"/>
</dbReference>
<evidence type="ECO:0000256" key="3">
    <source>
        <dbReference type="ARBA" id="ARBA00012111"/>
    </source>
</evidence>
<sequence length="419" mass="46414">MSVVSKEVLLKSATTKVGYVYDVRMKYHQDLEDPQDPHPEDPRRIFWIYNILKQAGCLDIMKSVEVTPVSDNKILQVHTQAHLDMLKDTELMEKATLLVTQKKFDSVFLCKESQYCARMSSGGLLALCKEVAAGRLNNGLAIIRPPGHHACSNVPMGFCLLNNIAIAIRDLQQHKLVRKVMVVDWDVHHGNGIQEIFYSDDTVLYVSLHRYDSGEFYPSSPDGNMDMVGKGKGAGYNINIPWVTSGASDGDYIYAFKKLVLPVAAEFAPDMVIVAAGFDAAICDPIGECDVSPRGYACMTSMLQDIANGKLVLSLEGGYNLDAIANSALACVKPLLNIKWDAGLVPQPATYFAYATISEEEVNGVKTGKLRYSTTWNTPGRWDPAKEVPECYFSHPSELGKEVVDQVINVHKAYWPTLR</sequence>
<dbReference type="EMBL" id="JANBUW010000009">
    <property type="protein sequence ID" value="KAJ2851733.1"/>
    <property type="molecule type" value="Genomic_DNA"/>
</dbReference>
<dbReference type="Proteomes" id="UP001139887">
    <property type="component" value="Unassembled WGS sequence"/>
</dbReference>
<dbReference type="GO" id="GO:0141221">
    <property type="term" value="F:histone deacetylase activity, hydrolytic mechanism"/>
    <property type="evidence" value="ECO:0007669"/>
    <property type="project" value="UniProtKB-EC"/>
</dbReference>
<dbReference type="PANTHER" id="PTHR10625:SF5">
    <property type="entry name" value="HISTONE DEACETYLASE"/>
    <property type="match status" value="1"/>
</dbReference>
<dbReference type="Pfam" id="PF00850">
    <property type="entry name" value="Hist_deacetyl"/>
    <property type="match status" value="1"/>
</dbReference>
<organism evidence="11 12">
    <name type="scientific">Coemansia brasiliensis</name>
    <dbReference type="NCBI Taxonomy" id="2650707"/>
    <lineage>
        <taxon>Eukaryota</taxon>
        <taxon>Fungi</taxon>
        <taxon>Fungi incertae sedis</taxon>
        <taxon>Zoopagomycota</taxon>
        <taxon>Kickxellomycotina</taxon>
        <taxon>Kickxellomycetes</taxon>
        <taxon>Kickxellales</taxon>
        <taxon>Kickxellaceae</taxon>
        <taxon>Coemansia</taxon>
    </lineage>
</organism>
<dbReference type="GO" id="GO:0040029">
    <property type="term" value="P:epigenetic regulation of gene expression"/>
    <property type="evidence" value="ECO:0007669"/>
    <property type="project" value="TreeGrafter"/>
</dbReference>
<dbReference type="GO" id="GO:0000118">
    <property type="term" value="C:histone deacetylase complex"/>
    <property type="evidence" value="ECO:0007669"/>
    <property type="project" value="TreeGrafter"/>
</dbReference>
<dbReference type="AlphaFoldDB" id="A0A9W8ICN6"/>
<comment type="caution">
    <text evidence="11">The sequence shown here is derived from an EMBL/GenBank/DDBJ whole genome shotgun (WGS) entry which is preliminary data.</text>
</comment>
<keyword evidence="9" id="KW-0539">Nucleus</keyword>
<evidence type="ECO:0000313" key="12">
    <source>
        <dbReference type="Proteomes" id="UP001139887"/>
    </source>
</evidence>
<evidence type="ECO:0000259" key="10">
    <source>
        <dbReference type="Pfam" id="PF00850"/>
    </source>
</evidence>
<dbReference type="PANTHER" id="PTHR10625">
    <property type="entry name" value="HISTONE DEACETYLASE HDAC1-RELATED"/>
    <property type="match status" value="1"/>
</dbReference>
<evidence type="ECO:0000256" key="2">
    <source>
        <dbReference type="ARBA" id="ARBA00007738"/>
    </source>
</evidence>
<reference evidence="11" key="1">
    <citation type="submission" date="2022-07" db="EMBL/GenBank/DDBJ databases">
        <title>Phylogenomic reconstructions and comparative analyses of Kickxellomycotina fungi.</title>
        <authorList>
            <person name="Reynolds N.K."/>
            <person name="Stajich J.E."/>
            <person name="Barry K."/>
            <person name="Grigoriev I.V."/>
            <person name="Crous P."/>
            <person name="Smith M.E."/>
        </authorList>
    </citation>
    <scope>NUCLEOTIDE SEQUENCE</scope>
    <source>
        <strain evidence="11">NRRL 1566</strain>
    </source>
</reference>
<evidence type="ECO:0000256" key="9">
    <source>
        <dbReference type="ARBA" id="ARBA00023242"/>
    </source>
</evidence>
<name>A0A9W8ICN6_9FUNG</name>
<keyword evidence="4" id="KW-0678">Repressor</keyword>
<dbReference type="InterPro" id="IPR000286">
    <property type="entry name" value="HDACs"/>
</dbReference>
<dbReference type="EC" id="3.5.1.98" evidence="3"/>
<evidence type="ECO:0000256" key="6">
    <source>
        <dbReference type="ARBA" id="ARBA00022853"/>
    </source>
</evidence>
<evidence type="ECO:0000256" key="8">
    <source>
        <dbReference type="ARBA" id="ARBA00023163"/>
    </source>
</evidence>
<dbReference type="Gene3D" id="3.40.800.20">
    <property type="entry name" value="Histone deacetylase domain"/>
    <property type="match status" value="1"/>
</dbReference>
<keyword evidence="6" id="KW-0156">Chromatin regulator</keyword>
<evidence type="ECO:0000256" key="4">
    <source>
        <dbReference type="ARBA" id="ARBA00022491"/>
    </source>
</evidence>
<proteinExistence type="inferred from homology"/>
<dbReference type="PRINTS" id="PR01270">
    <property type="entry name" value="HDASUPER"/>
</dbReference>
<evidence type="ECO:0000256" key="5">
    <source>
        <dbReference type="ARBA" id="ARBA00022801"/>
    </source>
</evidence>
<comment type="similarity">
    <text evidence="2">Belongs to the histone deacetylase family. HD type 2 subfamily.</text>
</comment>
<gene>
    <name evidence="11" type="primary">HDA1</name>
    <name evidence="11" type="ORF">IWW36_000878</name>
</gene>
<dbReference type="InterPro" id="IPR023801">
    <property type="entry name" value="His_deacetylse_dom"/>
</dbReference>
<dbReference type="OrthoDB" id="424012at2759"/>